<organism evidence="1 2">
    <name type="scientific">Tilletia laevis</name>
    <dbReference type="NCBI Taxonomy" id="157183"/>
    <lineage>
        <taxon>Eukaryota</taxon>
        <taxon>Fungi</taxon>
        <taxon>Dikarya</taxon>
        <taxon>Basidiomycota</taxon>
        <taxon>Ustilaginomycotina</taxon>
        <taxon>Exobasidiomycetes</taxon>
        <taxon>Tilletiales</taxon>
        <taxon>Tilletiaceae</taxon>
        <taxon>Tilletia</taxon>
    </lineage>
</organism>
<name>A0A9N8M7G6_9BASI</name>
<evidence type="ECO:0000313" key="1">
    <source>
        <dbReference type="EMBL" id="CAD6961386.1"/>
    </source>
</evidence>
<dbReference type="EMBL" id="CAJHJF010007121">
    <property type="protein sequence ID" value="CAD6961386.1"/>
    <property type="molecule type" value="Genomic_DNA"/>
</dbReference>
<comment type="caution">
    <text evidence="1">The sequence shown here is derived from an EMBL/GenBank/DDBJ whole genome shotgun (WGS) entry which is preliminary data.</text>
</comment>
<proteinExistence type="predicted"/>
<sequence>MSPEEFQAIENAERKLAESWIRVGIVQHGLDTAWADGIQRTPLAAAALNKLYELRQAGVVQAEAAQQEMWKHWGKTISLKPPSSSS</sequence>
<dbReference type="AlphaFoldDB" id="A0A9N8M7G6"/>
<evidence type="ECO:0000313" key="2">
    <source>
        <dbReference type="Proteomes" id="UP000836404"/>
    </source>
</evidence>
<reference evidence="1 2" key="1">
    <citation type="submission" date="2020-10" db="EMBL/GenBank/DDBJ databases">
        <authorList>
            <person name="Sedaghatjoo S."/>
        </authorList>
    </citation>
    <scope>NUCLEOTIDE SEQUENCE [LARGE SCALE GENOMIC DNA]</scope>
    <source>
        <strain evidence="1 2">LLFL</strain>
    </source>
</reference>
<protein>
    <submittedName>
        <fullName evidence="1">Uncharacterized protein</fullName>
    </submittedName>
</protein>
<dbReference type="Proteomes" id="UP000836404">
    <property type="component" value="Unassembled WGS sequence"/>
</dbReference>
<gene>
    <name evidence="1" type="ORF">JKILLFL_G668</name>
</gene>
<accession>A0A9N8M7G6</accession>
<keyword evidence="2" id="KW-1185">Reference proteome</keyword>